<evidence type="ECO:0000313" key="5">
    <source>
        <dbReference type="EMBL" id="KAD4384563.1"/>
    </source>
</evidence>
<dbReference type="InterPro" id="IPR056924">
    <property type="entry name" value="SH3_Tf2-1"/>
</dbReference>
<dbReference type="Pfam" id="PF04857">
    <property type="entry name" value="CAF1"/>
    <property type="match status" value="1"/>
</dbReference>
<feature type="domain" description="Integrase catalytic" evidence="4">
    <location>
        <begin position="679"/>
        <end position="839"/>
    </location>
</feature>
<evidence type="ECO:0000256" key="1">
    <source>
        <dbReference type="ARBA" id="ARBA00001968"/>
    </source>
</evidence>
<dbReference type="Pfam" id="PF12352">
    <property type="entry name" value="V-SNARE_C"/>
    <property type="match status" value="1"/>
</dbReference>
<comment type="caution">
    <text evidence="5">The sequence shown here is derived from an EMBL/GenBank/DDBJ whole genome shotgun (WGS) entry which is preliminary data.</text>
</comment>
<dbReference type="InterPro" id="IPR006941">
    <property type="entry name" value="RNase_CAF1"/>
</dbReference>
<dbReference type="InterPro" id="IPR012337">
    <property type="entry name" value="RNaseH-like_sf"/>
</dbReference>
<dbReference type="Gene3D" id="1.10.340.70">
    <property type="match status" value="1"/>
</dbReference>
<keyword evidence="6" id="KW-1185">Reference proteome</keyword>
<accession>A0A5N6N407</accession>
<feature type="region of interest" description="Disordered" evidence="3">
    <location>
        <begin position="964"/>
        <end position="995"/>
    </location>
</feature>
<dbReference type="InterPro" id="IPR036397">
    <property type="entry name" value="RNaseH_sf"/>
</dbReference>
<dbReference type="InterPro" id="IPR001584">
    <property type="entry name" value="Integrase_cat-core"/>
</dbReference>
<dbReference type="InterPro" id="IPR041588">
    <property type="entry name" value="Integrase_H2C2"/>
</dbReference>
<comment type="similarity">
    <text evidence="2">Belongs to the CAF1 family.</text>
</comment>
<evidence type="ECO:0000256" key="2">
    <source>
        <dbReference type="ARBA" id="ARBA00008372"/>
    </source>
</evidence>
<organism evidence="5 6">
    <name type="scientific">Mikania micrantha</name>
    <name type="common">bitter vine</name>
    <dbReference type="NCBI Taxonomy" id="192012"/>
    <lineage>
        <taxon>Eukaryota</taxon>
        <taxon>Viridiplantae</taxon>
        <taxon>Streptophyta</taxon>
        <taxon>Embryophyta</taxon>
        <taxon>Tracheophyta</taxon>
        <taxon>Spermatophyta</taxon>
        <taxon>Magnoliopsida</taxon>
        <taxon>eudicotyledons</taxon>
        <taxon>Gunneridae</taxon>
        <taxon>Pentapetalae</taxon>
        <taxon>asterids</taxon>
        <taxon>campanulids</taxon>
        <taxon>Asterales</taxon>
        <taxon>Asteraceae</taxon>
        <taxon>Asteroideae</taxon>
        <taxon>Heliantheae alliance</taxon>
        <taxon>Eupatorieae</taxon>
        <taxon>Mikania</taxon>
    </lineage>
</organism>
<gene>
    <name evidence="5" type="ORF">E3N88_24731</name>
</gene>
<dbReference type="GO" id="GO:0015074">
    <property type="term" value="P:DNA integration"/>
    <property type="evidence" value="ECO:0007669"/>
    <property type="project" value="InterPro"/>
</dbReference>
<sequence>MSIVLPKSDSVHIREVWNDNLEEEFALIREIVDAYPYIAMDTEFPGVVLRPLAQFKNINDYNYVTLKDNVDMLKLIQLGLTFSDENGNLPTCGSDKPCIWQFNFREFNVNEDIFANDSIEMLRQCGIDFKKNSEMGIDANRFGELLMSSVVYDIKHLMRFCNHLHGGLNKLAEILDVERVGVCHQAGSDSLLTFHAFKKLKEGYFNGNTEKYAGVLYGLGVEDDPYYDMEMELLARNLEAELDSQMHMYHRLVSTKADDGNDNTLGSSIEQLLKQLQQVISQMQAWVSSGALEIFSHTLTRHCEIHCDLTQELNRLCSSLRAKREHALLIEDFREFDKVRFDVEEGSGSEEQSLLKERANLMRSTGQMDGVISQAQETLRSLVFQRSSFRSVNSKVNNVSSRLPTVNSIISTINKKKSMDSIILSLVASICIHATHASAEEADAAVEVGIRAMADQGGRLHRNPRRHADRGNEEPARDPRDVEEIARLQQRIRDLELQRQGHFDDSETESGQQKLNPRHAKWVEYLQDFSFVIRHKSGVTNTVADALSRRHSLLTSLQVKVEGFKVFCNLYPDDPDFAAIWTNCQQSFSPDYSIQDGFLFRGSRLCVPKCSLRDSIVLESHQGALAGHFGRDKTLKLLHERFYWPKMFADVTRIVDRCRTCHIAKTHHTNAGLYTPLPVPVGPWEDVSLDFVVGLPRTQRQKDSIMVVVDRFSKMSHFIPCAKTYDASQIARLYFAEIVRLHGIPRSLTSNRDVKFIGHFWRTLWRRLGATLNFSSAHHPQSDGQTEVTNRSLGNLLRSLVGTNPRQWDLVLPQAEFAYNRSTHRSTGMSPFMVVYGRNPFTPLDLAPLPVTEHFSAEGEERSTQIKQIHQQVRDKIINNNIVYQRRANVHRKRVVFKEGDLVWVHLSKDRFSRGRFGKLQPRADGPFTILERINDNAYKVDLPGHYNVSATFNVADLSPFLPTDDDPFDSRTSPFEEGENDANSHATHASAEEADAAVEGRGFWRRTVSNRFRTGKKEFGQRFKAKQRDEAFHMTEFMFEKEENFNDKDVNETRANASNKVQILVHQFIKQEGETSCIQIHEDKGVVSCAVNEDLNSVHLSFEDLKIVDAKDAEDDNMENLS</sequence>
<dbReference type="PANTHER" id="PTHR35046:SF26">
    <property type="entry name" value="RNA-DIRECTED DNA POLYMERASE"/>
    <property type="match status" value="1"/>
</dbReference>
<protein>
    <recommendedName>
        <fullName evidence="4">Integrase catalytic domain-containing protein</fullName>
    </recommendedName>
</protein>
<dbReference type="Pfam" id="PF24626">
    <property type="entry name" value="SH3_Tf2-1"/>
    <property type="match status" value="1"/>
</dbReference>
<dbReference type="GO" id="GO:0003676">
    <property type="term" value="F:nucleic acid binding"/>
    <property type="evidence" value="ECO:0007669"/>
    <property type="project" value="InterPro"/>
</dbReference>
<evidence type="ECO:0000259" key="4">
    <source>
        <dbReference type="PROSITE" id="PS50994"/>
    </source>
</evidence>
<dbReference type="FunFam" id="1.10.340.70:FF:000001">
    <property type="entry name" value="Retrovirus-related Pol polyprotein from transposon gypsy-like Protein"/>
    <property type="match status" value="1"/>
</dbReference>
<dbReference type="Proteomes" id="UP000326396">
    <property type="component" value="Linkage Group LG3"/>
</dbReference>
<dbReference type="EMBL" id="SZYD01000013">
    <property type="protein sequence ID" value="KAD4384563.1"/>
    <property type="molecule type" value="Genomic_DNA"/>
</dbReference>
<dbReference type="OrthoDB" id="407598at2759"/>
<evidence type="ECO:0000313" key="6">
    <source>
        <dbReference type="Proteomes" id="UP000326396"/>
    </source>
</evidence>
<dbReference type="PROSITE" id="PS50994">
    <property type="entry name" value="INTEGRASE"/>
    <property type="match status" value="1"/>
</dbReference>
<name>A0A5N6N407_9ASTR</name>
<comment type="cofactor">
    <cofactor evidence="1">
        <name>a divalent metal cation</name>
        <dbReference type="ChEBI" id="CHEBI:60240"/>
    </cofactor>
</comment>
<dbReference type="Gene3D" id="3.30.420.10">
    <property type="entry name" value="Ribonuclease H-like superfamily/Ribonuclease H"/>
    <property type="match status" value="3"/>
</dbReference>
<dbReference type="AlphaFoldDB" id="A0A5N6N407"/>
<reference evidence="5 6" key="1">
    <citation type="submission" date="2019-05" db="EMBL/GenBank/DDBJ databases">
        <title>Mikania micrantha, genome provides insights into the molecular mechanism of rapid growth.</title>
        <authorList>
            <person name="Liu B."/>
        </authorList>
    </citation>
    <scope>NUCLEOTIDE SEQUENCE [LARGE SCALE GENOMIC DNA]</scope>
    <source>
        <strain evidence="5">NLD-2019</strain>
        <tissue evidence="5">Leaf</tissue>
    </source>
</reference>
<proteinExistence type="inferred from homology"/>
<feature type="compositionally biased region" description="Basic and acidic residues" evidence="3">
    <location>
        <begin position="469"/>
        <end position="482"/>
    </location>
</feature>
<feature type="region of interest" description="Disordered" evidence="3">
    <location>
        <begin position="456"/>
        <end position="482"/>
    </location>
</feature>
<dbReference type="SUPFAM" id="SSF53098">
    <property type="entry name" value="Ribonuclease H-like"/>
    <property type="match status" value="2"/>
</dbReference>
<evidence type="ECO:0000256" key="3">
    <source>
        <dbReference type="SAM" id="MobiDB-lite"/>
    </source>
</evidence>
<dbReference type="PANTHER" id="PTHR35046">
    <property type="entry name" value="ZINC KNUCKLE (CCHC-TYPE) FAMILY PROTEIN"/>
    <property type="match status" value="1"/>
</dbReference>
<dbReference type="Pfam" id="PF17921">
    <property type="entry name" value="Integrase_H2C2"/>
    <property type="match status" value="1"/>
</dbReference>
<feature type="compositionally biased region" description="Basic residues" evidence="3">
    <location>
        <begin position="459"/>
        <end position="468"/>
    </location>
</feature>